<protein>
    <submittedName>
        <fullName evidence="1">Uncharacterized protein</fullName>
    </submittedName>
</protein>
<dbReference type="Proteomes" id="UP000294862">
    <property type="component" value="Unassembled WGS sequence"/>
</dbReference>
<gene>
    <name evidence="1" type="ORF">EV148_11097</name>
</gene>
<name>A0A4R2I0X2_9GAMM</name>
<keyword evidence="2" id="KW-1185">Reference proteome</keyword>
<dbReference type="RefSeq" id="WP_131999829.1">
    <property type="nucleotide sequence ID" value="NZ_JACGXM010000008.1"/>
</dbReference>
<dbReference type="AlphaFoldDB" id="A0A4R2I0X2"/>
<evidence type="ECO:0000313" key="1">
    <source>
        <dbReference type="EMBL" id="TCO37286.1"/>
    </source>
</evidence>
<accession>A0A4R2I0X2</accession>
<evidence type="ECO:0000313" key="2">
    <source>
        <dbReference type="Proteomes" id="UP000294862"/>
    </source>
</evidence>
<proteinExistence type="predicted"/>
<dbReference type="EMBL" id="SLWQ01000010">
    <property type="protein sequence ID" value="TCO37286.1"/>
    <property type="molecule type" value="Genomic_DNA"/>
</dbReference>
<dbReference type="OrthoDB" id="5947243at2"/>
<sequence length="377" mass="41744">MSNSRTIAVVGVSEQEVAHLRLLLRKCADDIGQTWRWGDEDTADLVVVDVDSFGGQMARTRAQGAGIRCAVFTDRTVEGADLVLRRPLTRANVIEVLKQAATPVVARADIGAHTDDFYTRDLGDAASDSAPVAEPDVLPAMGLDQALQPQPLELREMVGRDPPPPRAAPAEPARKYATRESMLTDTAPRELREYLESNLLTMPARFSLAGAPPLVLDPKNKVAHAPAALGALEPYCRVKWRLCDWQPLTGTELADVRAEQQSHAYSRLVWLQVLVQSDGHLAKHLDPGGTYKIKHWIEIDKDLGRYFRIASAMLQPARLHEIAAAAAAPMAEVFNLVNAYDAIGNIEWQPRARRHEPATPEPSLMGRIRKPWRRSYR</sequence>
<organism evidence="1 2">
    <name type="scientific">Dokdonella fugitiva</name>
    <dbReference type="NCBI Taxonomy" id="328517"/>
    <lineage>
        <taxon>Bacteria</taxon>
        <taxon>Pseudomonadati</taxon>
        <taxon>Pseudomonadota</taxon>
        <taxon>Gammaproteobacteria</taxon>
        <taxon>Lysobacterales</taxon>
        <taxon>Rhodanobacteraceae</taxon>
        <taxon>Dokdonella</taxon>
    </lineage>
</organism>
<comment type="caution">
    <text evidence="1">The sequence shown here is derived from an EMBL/GenBank/DDBJ whole genome shotgun (WGS) entry which is preliminary data.</text>
</comment>
<reference evidence="1 2" key="1">
    <citation type="journal article" date="2015" name="Stand. Genomic Sci.">
        <title>Genomic Encyclopedia of Bacterial and Archaeal Type Strains, Phase III: the genomes of soil and plant-associated and newly described type strains.</title>
        <authorList>
            <person name="Whitman W.B."/>
            <person name="Woyke T."/>
            <person name="Klenk H.P."/>
            <person name="Zhou Y."/>
            <person name="Lilburn T.G."/>
            <person name="Beck B.J."/>
            <person name="De Vos P."/>
            <person name="Vandamme P."/>
            <person name="Eisen J.A."/>
            <person name="Garrity G."/>
            <person name="Hugenholtz P."/>
            <person name="Kyrpides N.C."/>
        </authorList>
    </citation>
    <scope>NUCLEOTIDE SEQUENCE [LARGE SCALE GENOMIC DNA]</scope>
    <source>
        <strain evidence="1 2">A3</strain>
    </source>
</reference>